<dbReference type="GO" id="GO:1990023">
    <property type="term" value="C:mitotic spindle midzone"/>
    <property type="evidence" value="ECO:0007669"/>
    <property type="project" value="TreeGrafter"/>
</dbReference>
<reference evidence="19" key="2">
    <citation type="submission" date="2016-05" db="EMBL/GenBank/DDBJ databases">
        <title>Comparative analysis highlights variable genome content of wheat rusts and divergence of the mating loci.</title>
        <authorList>
            <person name="Cuomo C.A."/>
            <person name="Bakkeren G."/>
            <person name="Szabo L."/>
            <person name="Khalil H."/>
            <person name="Joly D."/>
            <person name="Goldberg J."/>
            <person name="Young S."/>
            <person name="Zeng Q."/>
            <person name="Fellers J."/>
        </authorList>
    </citation>
    <scope>NUCLEOTIDE SEQUENCE [LARGE SCALE GENOMIC DNA]</scope>
    <source>
        <strain evidence="19">1-1 BBBD Race 1</strain>
    </source>
</reference>
<dbReference type="Proteomes" id="UP000005240">
    <property type="component" value="Unassembled WGS sequence"/>
</dbReference>
<evidence type="ECO:0000313" key="21">
    <source>
        <dbReference type="Proteomes" id="UP000005240"/>
    </source>
</evidence>
<keyword evidence="15" id="KW-0131">Cell cycle</keyword>
<evidence type="ECO:0000256" key="18">
    <source>
        <dbReference type="SAM" id="MobiDB-lite"/>
    </source>
</evidence>
<dbReference type="GO" id="GO:0008608">
    <property type="term" value="P:attachment of spindle microtubules to kinetochore"/>
    <property type="evidence" value="ECO:0007669"/>
    <property type="project" value="TreeGrafter"/>
</dbReference>
<evidence type="ECO:0000256" key="6">
    <source>
        <dbReference type="ARBA" id="ARBA00022454"/>
    </source>
</evidence>
<evidence type="ECO:0000256" key="8">
    <source>
        <dbReference type="ARBA" id="ARBA00022618"/>
    </source>
</evidence>
<keyword evidence="11" id="KW-0159">Chromosome partition</keyword>
<feature type="compositionally biased region" description="Polar residues" evidence="18">
    <location>
        <begin position="34"/>
        <end position="45"/>
    </location>
</feature>
<sequence>MDTGAGVTGEDVNRTGREHHFGKKPARNPERNLGRSTDPMSNNRLTPTALRLIEKQHELEALVQLNQLSHGMAVQLEQLSHQFAQGADGALITESVVQRWQNVFRAAHLAIATRANAIKNSSQAPVDMLVRIPVGSAQEDER</sequence>
<keyword evidence="8" id="KW-0132">Cell division</keyword>
<evidence type="ECO:0000256" key="2">
    <source>
        <dbReference type="ARBA" id="ARBA00004186"/>
    </source>
</evidence>
<dbReference type="EnsemblFungi" id="PTTG_02382-t43_1">
    <property type="protein sequence ID" value="PTTG_02382-t43_1-p1"/>
    <property type="gene ID" value="PTTG_02382"/>
</dbReference>
<dbReference type="GO" id="GO:0042729">
    <property type="term" value="C:DASH complex"/>
    <property type="evidence" value="ECO:0007669"/>
    <property type="project" value="InterPro"/>
</dbReference>
<keyword evidence="6" id="KW-0158">Chromosome</keyword>
<name>A0A180H234_PUCT1</name>
<dbReference type="InterPro" id="IPR013963">
    <property type="entry name" value="DASH_Dad2"/>
</dbReference>
<comment type="similarity">
    <text evidence="4">Belongs to the DASH complex DAD2 family.</text>
</comment>
<dbReference type="GO" id="GO:0005874">
    <property type="term" value="C:microtubule"/>
    <property type="evidence" value="ECO:0007669"/>
    <property type="project" value="UniProtKB-KW"/>
</dbReference>
<reference evidence="20 21" key="3">
    <citation type="journal article" date="2017" name="G3 (Bethesda)">
        <title>Comparative analysis highlights variable genome content of wheat rusts and divergence of the mating loci.</title>
        <authorList>
            <person name="Cuomo C.A."/>
            <person name="Bakkeren G."/>
            <person name="Khalil H.B."/>
            <person name="Panwar V."/>
            <person name="Joly D."/>
            <person name="Linning R."/>
            <person name="Sakthikumar S."/>
            <person name="Song X."/>
            <person name="Adiconis X."/>
            <person name="Fan L."/>
            <person name="Goldberg J.M."/>
            <person name="Levin J.Z."/>
            <person name="Young S."/>
            <person name="Zeng Q."/>
            <person name="Anikster Y."/>
            <person name="Bruce M."/>
            <person name="Wang M."/>
            <person name="Yin C."/>
            <person name="McCallum B."/>
            <person name="Szabo L.J."/>
            <person name="Hulbert S."/>
            <person name="Chen X."/>
            <person name="Fellers J.P."/>
        </authorList>
    </citation>
    <scope>NUCLEOTIDE SEQUENCE</scope>
    <source>
        <strain evidence="20">isolate 1-1 / race 1 (BBBD)</strain>
        <strain evidence="21">Isolate 1-1 / race 1 (BBBD)</strain>
    </source>
</reference>
<dbReference type="VEuPathDB" id="FungiDB:PTTG_02382"/>
<evidence type="ECO:0000256" key="3">
    <source>
        <dbReference type="ARBA" id="ARBA00004629"/>
    </source>
</evidence>
<evidence type="ECO:0000256" key="1">
    <source>
        <dbReference type="ARBA" id="ARBA00004123"/>
    </source>
</evidence>
<evidence type="ECO:0000256" key="17">
    <source>
        <dbReference type="ARBA" id="ARBA00030568"/>
    </source>
</evidence>
<evidence type="ECO:0000256" key="9">
    <source>
        <dbReference type="ARBA" id="ARBA00022701"/>
    </source>
</evidence>
<dbReference type="AlphaFoldDB" id="A0A180H234"/>
<keyword evidence="16" id="KW-0137">Centromere</keyword>
<evidence type="ECO:0000256" key="15">
    <source>
        <dbReference type="ARBA" id="ARBA00023306"/>
    </source>
</evidence>
<reference evidence="20" key="4">
    <citation type="submission" date="2025-05" db="UniProtKB">
        <authorList>
            <consortium name="EnsemblFungi"/>
        </authorList>
    </citation>
    <scope>IDENTIFICATION</scope>
    <source>
        <strain evidence="20">isolate 1-1 / race 1 (BBBD)</strain>
    </source>
</reference>
<evidence type="ECO:0000256" key="16">
    <source>
        <dbReference type="ARBA" id="ARBA00023328"/>
    </source>
</evidence>
<feature type="region of interest" description="Disordered" evidence="18">
    <location>
        <begin position="1"/>
        <end position="45"/>
    </location>
</feature>
<keyword evidence="21" id="KW-1185">Reference proteome</keyword>
<reference evidence="19" key="1">
    <citation type="submission" date="2009-11" db="EMBL/GenBank/DDBJ databases">
        <authorList>
            <consortium name="The Broad Institute Genome Sequencing Platform"/>
            <person name="Ward D."/>
            <person name="Feldgarden M."/>
            <person name="Earl A."/>
            <person name="Young S.K."/>
            <person name="Zeng Q."/>
            <person name="Koehrsen M."/>
            <person name="Alvarado L."/>
            <person name="Berlin A."/>
            <person name="Bochicchio J."/>
            <person name="Borenstein D."/>
            <person name="Chapman S.B."/>
            <person name="Chen Z."/>
            <person name="Engels R."/>
            <person name="Freedman E."/>
            <person name="Gellesch M."/>
            <person name="Goldberg J."/>
            <person name="Griggs A."/>
            <person name="Gujja S."/>
            <person name="Heilman E."/>
            <person name="Heiman D."/>
            <person name="Hepburn T."/>
            <person name="Howarth C."/>
            <person name="Jen D."/>
            <person name="Larson L."/>
            <person name="Lewis B."/>
            <person name="Mehta T."/>
            <person name="Park D."/>
            <person name="Pearson M."/>
            <person name="Roberts A."/>
            <person name="Saif S."/>
            <person name="Shea T."/>
            <person name="Shenoy N."/>
            <person name="Sisk P."/>
            <person name="Stolte C."/>
            <person name="Sykes S."/>
            <person name="Thomson T."/>
            <person name="Walk T."/>
            <person name="White J."/>
            <person name="Yandava C."/>
            <person name="Izard J."/>
            <person name="Baranova O.V."/>
            <person name="Blanton J.M."/>
            <person name="Tanner A.C."/>
            <person name="Dewhirst F.E."/>
            <person name="Haas B."/>
            <person name="Nusbaum C."/>
            <person name="Birren B."/>
        </authorList>
    </citation>
    <scope>NUCLEOTIDE SEQUENCE [LARGE SCALE GENOMIC DNA]</scope>
    <source>
        <strain evidence="19">1-1 BBBD Race 1</strain>
    </source>
</reference>
<organism evidence="19">
    <name type="scientific">Puccinia triticina (isolate 1-1 / race 1 (BBBD))</name>
    <name type="common">Brown leaf rust fungus</name>
    <dbReference type="NCBI Taxonomy" id="630390"/>
    <lineage>
        <taxon>Eukaryota</taxon>
        <taxon>Fungi</taxon>
        <taxon>Dikarya</taxon>
        <taxon>Basidiomycota</taxon>
        <taxon>Pucciniomycotina</taxon>
        <taxon>Pucciniomycetes</taxon>
        <taxon>Pucciniales</taxon>
        <taxon>Pucciniaceae</taxon>
        <taxon>Puccinia</taxon>
    </lineage>
</organism>
<evidence type="ECO:0000256" key="11">
    <source>
        <dbReference type="ARBA" id="ARBA00022829"/>
    </source>
</evidence>
<comment type="subcellular location">
    <subcellularLocation>
        <location evidence="3">Chromosome</location>
        <location evidence="3">Centromere</location>
        <location evidence="3">Kinetochore</location>
    </subcellularLocation>
    <subcellularLocation>
        <location evidence="2">Cytoplasm</location>
        <location evidence="2">Cytoskeleton</location>
        <location evidence="2">Spindle</location>
    </subcellularLocation>
    <subcellularLocation>
        <location evidence="1">Nucleus</location>
    </subcellularLocation>
</comment>
<dbReference type="GO" id="GO:0051301">
    <property type="term" value="P:cell division"/>
    <property type="evidence" value="ECO:0007669"/>
    <property type="project" value="UniProtKB-KW"/>
</dbReference>
<dbReference type="OrthoDB" id="3230169at2759"/>
<accession>A0A180H234</accession>
<evidence type="ECO:0000256" key="5">
    <source>
        <dbReference type="ARBA" id="ARBA00020260"/>
    </source>
</evidence>
<keyword evidence="14" id="KW-0539">Nucleus</keyword>
<dbReference type="PANTHER" id="PTHR28036:SF1">
    <property type="entry name" value="DASH COMPLEX SUBUNIT DAD2"/>
    <property type="match status" value="1"/>
</dbReference>
<proteinExistence type="inferred from homology"/>
<dbReference type="PANTHER" id="PTHR28036">
    <property type="entry name" value="DASH COMPLEX SUBUNIT DAD2"/>
    <property type="match status" value="1"/>
</dbReference>
<evidence type="ECO:0000313" key="20">
    <source>
        <dbReference type="EnsemblFungi" id="PTTG_02382-t43_1-p1"/>
    </source>
</evidence>
<evidence type="ECO:0000256" key="12">
    <source>
        <dbReference type="ARBA" id="ARBA00022838"/>
    </source>
</evidence>
<keyword evidence="13" id="KW-0206">Cytoskeleton</keyword>
<keyword evidence="7" id="KW-0963">Cytoplasm</keyword>
<dbReference type="GO" id="GO:0000278">
    <property type="term" value="P:mitotic cell cycle"/>
    <property type="evidence" value="ECO:0007669"/>
    <property type="project" value="InterPro"/>
</dbReference>
<gene>
    <name evidence="19" type="ORF">PTTG_02382</name>
</gene>
<evidence type="ECO:0000256" key="7">
    <source>
        <dbReference type="ARBA" id="ARBA00022490"/>
    </source>
</evidence>
<keyword evidence="10" id="KW-0498">Mitosis</keyword>
<evidence type="ECO:0000313" key="19">
    <source>
        <dbReference type="EMBL" id="OAV99087.1"/>
    </source>
</evidence>
<evidence type="ECO:0000256" key="13">
    <source>
        <dbReference type="ARBA" id="ARBA00023212"/>
    </source>
</evidence>
<evidence type="ECO:0000256" key="14">
    <source>
        <dbReference type="ARBA" id="ARBA00023242"/>
    </source>
</evidence>
<evidence type="ECO:0000256" key="4">
    <source>
        <dbReference type="ARBA" id="ARBA00005501"/>
    </source>
</evidence>
<dbReference type="EMBL" id="ADAS02000004">
    <property type="protein sequence ID" value="OAV99087.1"/>
    <property type="molecule type" value="Genomic_DNA"/>
</dbReference>
<evidence type="ECO:0000256" key="10">
    <source>
        <dbReference type="ARBA" id="ARBA00022776"/>
    </source>
</evidence>
<keyword evidence="9" id="KW-0493">Microtubule</keyword>
<protein>
    <recommendedName>
        <fullName evidence="5">DASH complex subunit DAD2</fullName>
    </recommendedName>
    <alternativeName>
        <fullName evidence="17">Outer kinetochore protein DAD2</fullName>
    </alternativeName>
</protein>
<dbReference type="GO" id="GO:0044732">
    <property type="term" value="C:mitotic spindle pole body"/>
    <property type="evidence" value="ECO:0007669"/>
    <property type="project" value="TreeGrafter"/>
</dbReference>
<keyword evidence="12" id="KW-0995">Kinetochore</keyword>
<dbReference type="Pfam" id="PF08654">
    <property type="entry name" value="DASH_Dad2"/>
    <property type="match status" value="1"/>
</dbReference>